<protein>
    <recommendedName>
        <fullName evidence="6">P-type ATPase A domain-containing protein</fullName>
    </recommendedName>
</protein>
<keyword evidence="2" id="KW-0479">Metal-binding</keyword>
<keyword evidence="3" id="KW-1278">Translocase</keyword>
<accession>A0ABP6TGR5</accession>
<dbReference type="Proteomes" id="UP001501455">
    <property type="component" value="Unassembled WGS sequence"/>
</dbReference>
<keyword evidence="8" id="KW-1185">Reference proteome</keyword>
<evidence type="ECO:0000259" key="6">
    <source>
        <dbReference type="Pfam" id="PF00122"/>
    </source>
</evidence>
<feature type="domain" description="P-type ATPase A" evidence="6">
    <location>
        <begin position="52"/>
        <end position="139"/>
    </location>
</feature>
<dbReference type="Pfam" id="PF00122">
    <property type="entry name" value="E1-E2_ATPase"/>
    <property type="match status" value="1"/>
</dbReference>
<gene>
    <name evidence="7" type="ORF">GCM10019016_010730</name>
</gene>
<comment type="caution">
    <text evidence="7">The sequence shown here is derived from an EMBL/GenBank/DDBJ whole genome shotgun (WGS) entry which is preliminary data.</text>
</comment>
<organism evidence="7 8">
    <name type="scientific">Streptomyces prasinosporus</name>
    <dbReference type="NCBI Taxonomy" id="68256"/>
    <lineage>
        <taxon>Bacteria</taxon>
        <taxon>Bacillati</taxon>
        <taxon>Actinomycetota</taxon>
        <taxon>Actinomycetes</taxon>
        <taxon>Kitasatosporales</taxon>
        <taxon>Streptomycetaceae</taxon>
        <taxon>Streptomyces</taxon>
        <taxon>Streptomyces albogriseolus group</taxon>
    </lineage>
</organism>
<dbReference type="PANTHER" id="PTHR43520">
    <property type="entry name" value="ATP7, ISOFORM B"/>
    <property type="match status" value="1"/>
</dbReference>
<evidence type="ECO:0000313" key="7">
    <source>
        <dbReference type="EMBL" id="GAA3493974.1"/>
    </source>
</evidence>
<sequence>MPFSLVPTASDGVAHICLEAAVGVPLFVLAGWYLEARARRGTGEALRSLAELAAKEVAVRDDTGERRIAIDDLRAGQILVVRPGERVATDGTVVEGSSAIDLSLVTGESEPAEVGPGTIVIGGSVNVGGLLTVRASRVSAPTPDWPASPTWSPRHRRARRGHSASPTRSPESSYRSYSPWPPRSSASGSARAPNRRPRSPPPWPSWSSPIDLAIFLISRRSGRVKVFGRPP</sequence>
<dbReference type="InterPro" id="IPR059000">
    <property type="entry name" value="ATPase_P-type_domA"/>
</dbReference>
<feature type="compositionally biased region" description="Low complexity" evidence="4">
    <location>
        <begin position="163"/>
        <end position="192"/>
    </location>
</feature>
<dbReference type="SUPFAM" id="SSF81653">
    <property type="entry name" value="Calcium ATPase, transduction domain A"/>
    <property type="match status" value="1"/>
</dbReference>
<keyword evidence="5" id="KW-1133">Transmembrane helix</keyword>
<feature type="compositionally biased region" description="Basic residues" evidence="4">
    <location>
        <begin position="153"/>
        <end position="162"/>
    </location>
</feature>
<keyword evidence="5" id="KW-0812">Transmembrane</keyword>
<reference evidence="8" key="1">
    <citation type="journal article" date="2019" name="Int. J. Syst. Evol. Microbiol.">
        <title>The Global Catalogue of Microorganisms (GCM) 10K type strain sequencing project: providing services to taxonomists for standard genome sequencing and annotation.</title>
        <authorList>
            <consortium name="The Broad Institute Genomics Platform"/>
            <consortium name="The Broad Institute Genome Sequencing Center for Infectious Disease"/>
            <person name="Wu L."/>
            <person name="Ma J."/>
        </authorList>
    </citation>
    <scope>NUCLEOTIDE SEQUENCE [LARGE SCALE GENOMIC DNA]</scope>
    <source>
        <strain evidence="8">JCM 4816</strain>
    </source>
</reference>
<dbReference type="EMBL" id="BAAAXF010000014">
    <property type="protein sequence ID" value="GAA3493974.1"/>
    <property type="molecule type" value="Genomic_DNA"/>
</dbReference>
<feature type="transmembrane region" description="Helical" evidence="5">
    <location>
        <begin position="12"/>
        <end position="34"/>
    </location>
</feature>
<keyword evidence="5" id="KW-0472">Membrane</keyword>
<feature type="region of interest" description="Disordered" evidence="4">
    <location>
        <begin position="138"/>
        <end position="208"/>
    </location>
</feature>
<evidence type="ECO:0000256" key="3">
    <source>
        <dbReference type="ARBA" id="ARBA00022967"/>
    </source>
</evidence>
<evidence type="ECO:0000256" key="5">
    <source>
        <dbReference type="SAM" id="Phobius"/>
    </source>
</evidence>
<evidence type="ECO:0000256" key="4">
    <source>
        <dbReference type="SAM" id="MobiDB-lite"/>
    </source>
</evidence>
<evidence type="ECO:0000313" key="8">
    <source>
        <dbReference type="Proteomes" id="UP001501455"/>
    </source>
</evidence>
<evidence type="ECO:0000256" key="1">
    <source>
        <dbReference type="ARBA" id="ARBA00004141"/>
    </source>
</evidence>
<dbReference type="Gene3D" id="2.70.150.10">
    <property type="entry name" value="Calcium-transporting ATPase, cytoplasmic transduction domain A"/>
    <property type="match status" value="1"/>
</dbReference>
<proteinExistence type="predicted"/>
<dbReference type="InterPro" id="IPR008250">
    <property type="entry name" value="ATPase_P-typ_transduc_dom_A_sf"/>
</dbReference>
<dbReference type="PANTHER" id="PTHR43520:SF8">
    <property type="entry name" value="P-TYPE CU(+) TRANSPORTER"/>
    <property type="match status" value="1"/>
</dbReference>
<evidence type="ECO:0000256" key="2">
    <source>
        <dbReference type="ARBA" id="ARBA00022723"/>
    </source>
</evidence>
<comment type="subcellular location">
    <subcellularLocation>
        <location evidence="1">Membrane</location>
        <topology evidence="1">Multi-pass membrane protein</topology>
    </subcellularLocation>
</comment>
<name>A0ABP6TGR5_9ACTN</name>